<keyword evidence="2" id="KW-1185">Reference proteome</keyword>
<name>A0ABQ4Y1B8_9ASTR</name>
<evidence type="ECO:0000313" key="2">
    <source>
        <dbReference type="Proteomes" id="UP001151760"/>
    </source>
</evidence>
<gene>
    <name evidence="1" type="ORF">Tco_0703644</name>
</gene>
<sequence>MPFACFLSQEEPKRVSKALSDPAWVEAMQKNSYSSRHAKYSRGQIEQTLFFKKSTRAYIMLVQIYEMMFYGRTHLLLKHVQYTKKERHIYCQDKYIHGNPPEEVQHTDVKSASHSPQIWKSPWLKMHIDVDEG</sequence>
<comment type="caution">
    <text evidence="1">The sequence shown here is derived from an EMBL/GenBank/DDBJ whole genome shotgun (WGS) entry which is preliminary data.</text>
</comment>
<dbReference type="Proteomes" id="UP001151760">
    <property type="component" value="Unassembled WGS sequence"/>
</dbReference>
<dbReference type="EMBL" id="BQNB010009958">
    <property type="protein sequence ID" value="GJS70803.1"/>
    <property type="molecule type" value="Genomic_DNA"/>
</dbReference>
<protein>
    <submittedName>
        <fullName evidence="1">Uncharacterized protein</fullName>
    </submittedName>
</protein>
<evidence type="ECO:0000313" key="1">
    <source>
        <dbReference type="EMBL" id="GJS70803.1"/>
    </source>
</evidence>
<reference evidence="1" key="1">
    <citation type="journal article" date="2022" name="Int. J. Mol. Sci.">
        <title>Draft Genome of Tanacetum Coccineum: Genomic Comparison of Closely Related Tanacetum-Family Plants.</title>
        <authorList>
            <person name="Yamashiro T."/>
            <person name="Shiraishi A."/>
            <person name="Nakayama K."/>
            <person name="Satake H."/>
        </authorList>
    </citation>
    <scope>NUCLEOTIDE SEQUENCE</scope>
</reference>
<accession>A0ABQ4Y1B8</accession>
<reference evidence="1" key="2">
    <citation type="submission" date="2022-01" db="EMBL/GenBank/DDBJ databases">
        <authorList>
            <person name="Yamashiro T."/>
            <person name="Shiraishi A."/>
            <person name="Satake H."/>
            <person name="Nakayama K."/>
        </authorList>
    </citation>
    <scope>NUCLEOTIDE SEQUENCE</scope>
</reference>
<proteinExistence type="predicted"/>
<organism evidence="1 2">
    <name type="scientific">Tanacetum coccineum</name>
    <dbReference type="NCBI Taxonomy" id="301880"/>
    <lineage>
        <taxon>Eukaryota</taxon>
        <taxon>Viridiplantae</taxon>
        <taxon>Streptophyta</taxon>
        <taxon>Embryophyta</taxon>
        <taxon>Tracheophyta</taxon>
        <taxon>Spermatophyta</taxon>
        <taxon>Magnoliopsida</taxon>
        <taxon>eudicotyledons</taxon>
        <taxon>Gunneridae</taxon>
        <taxon>Pentapetalae</taxon>
        <taxon>asterids</taxon>
        <taxon>campanulids</taxon>
        <taxon>Asterales</taxon>
        <taxon>Asteraceae</taxon>
        <taxon>Asteroideae</taxon>
        <taxon>Anthemideae</taxon>
        <taxon>Anthemidinae</taxon>
        <taxon>Tanacetum</taxon>
    </lineage>
</organism>